<dbReference type="Proteomes" id="UP000198802">
    <property type="component" value="Unassembled WGS sequence"/>
</dbReference>
<dbReference type="InterPro" id="IPR002575">
    <property type="entry name" value="Aminoglycoside_PTrfase"/>
</dbReference>
<keyword evidence="2" id="KW-0808">Transferase</keyword>
<dbReference type="InterPro" id="IPR011009">
    <property type="entry name" value="Kinase-like_dom_sf"/>
</dbReference>
<dbReference type="Gene3D" id="3.90.1200.10">
    <property type="match status" value="1"/>
</dbReference>
<evidence type="ECO:0000313" key="2">
    <source>
        <dbReference type="EMBL" id="CUU56537.1"/>
    </source>
</evidence>
<dbReference type="CDD" id="cd05154">
    <property type="entry name" value="ACAD10_11_N-like"/>
    <property type="match status" value="1"/>
</dbReference>
<organism evidence="2 3">
    <name type="scientific">Parafrankia irregularis</name>
    <dbReference type="NCBI Taxonomy" id="795642"/>
    <lineage>
        <taxon>Bacteria</taxon>
        <taxon>Bacillati</taxon>
        <taxon>Actinomycetota</taxon>
        <taxon>Actinomycetes</taxon>
        <taxon>Frankiales</taxon>
        <taxon>Frankiaceae</taxon>
        <taxon>Parafrankia</taxon>
    </lineage>
</organism>
<accession>A0A0S4QMQ5</accession>
<dbReference type="SUPFAM" id="SSF56112">
    <property type="entry name" value="Protein kinase-like (PK-like)"/>
    <property type="match status" value="1"/>
</dbReference>
<sequence>MADVTDIDLDDVSRRATAAARRVHPDADVTGLVRLQGGVSSLTYAATMRTVESERPVVLKVAPPGLAPVRNRDVLRQAQVLRRLARLDGFPVPEVEFEDSGAPPAVPPLFGMARRPGESYEPGLDVSPAPPTAAVAAERMLVAARALARLQSRPPGALGLGAEPVCPPAEELSRWQRLFATVDADIGPGHEELSARLARGVPAGAEPRLLHGDFRLANMLFVGVTLESVIDWEIWSVGDPRSDLAWLLMHTLPAHVFHEDRPAADRAAASALPTQTALLSEYMSARCALGATPGEAGQSTTDLAWFLGVCHYKVAATIAVIYKRDRRRPEPDPALRVAARHLADVLEAGHRALDGW</sequence>
<keyword evidence="3" id="KW-1185">Reference proteome</keyword>
<evidence type="ECO:0000313" key="3">
    <source>
        <dbReference type="Proteomes" id="UP000198802"/>
    </source>
</evidence>
<dbReference type="GO" id="GO:0016301">
    <property type="term" value="F:kinase activity"/>
    <property type="evidence" value="ECO:0007669"/>
    <property type="project" value="UniProtKB-KW"/>
</dbReference>
<dbReference type="PANTHER" id="PTHR21310">
    <property type="entry name" value="AMINOGLYCOSIDE PHOSPHOTRANSFERASE-RELATED-RELATED"/>
    <property type="match status" value="1"/>
</dbReference>
<gene>
    <name evidence="2" type="ORF">Ga0074812_10865</name>
</gene>
<dbReference type="Gene3D" id="3.30.200.20">
    <property type="entry name" value="Phosphorylase Kinase, domain 1"/>
    <property type="match status" value="1"/>
</dbReference>
<dbReference type="Pfam" id="PF01636">
    <property type="entry name" value="APH"/>
    <property type="match status" value="1"/>
</dbReference>
<dbReference type="InterPro" id="IPR051678">
    <property type="entry name" value="AGP_Transferase"/>
</dbReference>
<reference evidence="3" key="1">
    <citation type="submission" date="2015-11" db="EMBL/GenBank/DDBJ databases">
        <authorList>
            <person name="Varghese N."/>
        </authorList>
    </citation>
    <scope>NUCLEOTIDE SEQUENCE [LARGE SCALE GENOMIC DNA]</scope>
    <source>
        <strain evidence="3">DSM 45899</strain>
    </source>
</reference>
<dbReference type="InterPro" id="IPR041726">
    <property type="entry name" value="ACAD10_11_N"/>
</dbReference>
<dbReference type="AlphaFoldDB" id="A0A0S4QMQ5"/>
<proteinExistence type="predicted"/>
<feature type="domain" description="Aminoglycoside phosphotransferase" evidence="1">
    <location>
        <begin position="33"/>
        <end position="264"/>
    </location>
</feature>
<protein>
    <submittedName>
        <fullName evidence="2">Predicted kinase, aminoglycoside phosphotransferase (APT) family</fullName>
    </submittedName>
</protein>
<keyword evidence="2" id="KW-0418">Kinase</keyword>
<name>A0A0S4QMQ5_9ACTN</name>
<dbReference type="EMBL" id="FAOZ01000008">
    <property type="protein sequence ID" value="CUU56537.1"/>
    <property type="molecule type" value="Genomic_DNA"/>
</dbReference>
<evidence type="ECO:0000259" key="1">
    <source>
        <dbReference type="Pfam" id="PF01636"/>
    </source>
</evidence>